<evidence type="ECO:0000256" key="1">
    <source>
        <dbReference type="SAM" id="MobiDB-lite"/>
    </source>
</evidence>
<name>A0A0K2ARK5_STRA7</name>
<evidence type="ECO:0000313" key="3">
    <source>
        <dbReference type="Proteomes" id="UP000061018"/>
    </source>
</evidence>
<proteinExistence type="predicted"/>
<protein>
    <submittedName>
        <fullName evidence="2">Uncharacterized protein</fullName>
    </submittedName>
</protein>
<dbReference type="KEGG" id="samb:SAM23877_2408"/>
<feature type="region of interest" description="Disordered" evidence="1">
    <location>
        <begin position="1"/>
        <end position="66"/>
    </location>
</feature>
<feature type="compositionally biased region" description="Basic and acidic residues" evidence="1">
    <location>
        <begin position="1"/>
        <end position="36"/>
    </location>
</feature>
<evidence type="ECO:0000313" key="2">
    <source>
        <dbReference type="EMBL" id="AKZ55457.1"/>
    </source>
</evidence>
<accession>A0A0K2ARK5</accession>
<reference evidence="3" key="1">
    <citation type="journal article" date="2015" name="J. Biotechnol.">
        <title>Complete genome sequence of Streptomyces ambofaciens ATCC 23877, the spiramycin producer.</title>
        <authorList>
            <person name="Thibessard A."/>
            <person name="Haas D."/>
            <person name="Gerbaud C."/>
            <person name="Aigle B."/>
            <person name="Lautru S."/>
            <person name="Pernodet J.L."/>
            <person name="Leblond P."/>
        </authorList>
    </citation>
    <scope>NUCLEOTIDE SEQUENCE [LARGE SCALE GENOMIC DNA]</scope>
    <source>
        <strain evidence="3">ATCC 23877 / 3486 / DSM 40053 / JCM 4204 / NBRC 12836 / NRRL B-2516</strain>
    </source>
</reference>
<dbReference type="EMBL" id="CP012382">
    <property type="protein sequence ID" value="AKZ55457.1"/>
    <property type="molecule type" value="Genomic_DNA"/>
</dbReference>
<gene>
    <name evidence="2" type="ORF">SAM23877_2408</name>
</gene>
<organism evidence="2 3">
    <name type="scientific">Streptomyces ambofaciens (strain ATCC 23877 / 3486 / DSM 40053 / JCM 4204 / NBRC 12836 / NRRL B-2516)</name>
    <dbReference type="NCBI Taxonomy" id="278992"/>
    <lineage>
        <taxon>Bacteria</taxon>
        <taxon>Bacillati</taxon>
        <taxon>Actinomycetota</taxon>
        <taxon>Actinomycetes</taxon>
        <taxon>Kitasatosporales</taxon>
        <taxon>Streptomycetaceae</taxon>
        <taxon>Streptomyces</taxon>
    </lineage>
</organism>
<dbReference type="AlphaFoldDB" id="A0A0K2ARK5"/>
<sequence length="66" mass="7177">MGAGREADEAWRMRSTVGDRRRLSEPRPSMRPEHGCGPRASGCGWSPPSSSYDSWRRSSAPRGGSG</sequence>
<dbReference type="Proteomes" id="UP000061018">
    <property type="component" value="Chromosome"/>
</dbReference>